<feature type="compositionally biased region" description="Low complexity" evidence="15">
    <location>
        <begin position="445"/>
        <end position="454"/>
    </location>
</feature>
<reference evidence="18 19" key="1">
    <citation type="submission" date="2025-04" db="UniProtKB">
        <authorList>
            <consortium name="RefSeq"/>
        </authorList>
    </citation>
    <scope>IDENTIFICATION</scope>
    <source>
        <tissue evidence="18 19">Gonads</tissue>
    </source>
</reference>
<evidence type="ECO:0000256" key="9">
    <source>
        <dbReference type="ARBA" id="ARBA00022840"/>
    </source>
</evidence>
<dbReference type="Gene3D" id="1.10.510.10">
    <property type="entry name" value="Transferase(Phosphotransferase) domain 1"/>
    <property type="match status" value="1"/>
</dbReference>
<evidence type="ECO:0000256" key="6">
    <source>
        <dbReference type="ARBA" id="ARBA00022723"/>
    </source>
</evidence>
<evidence type="ECO:0000256" key="7">
    <source>
        <dbReference type="ARBA" id="ARBA00022741"/>
    </source>
</evidence>
<keyword evidence="10" id="KW-0460">Magnesium</keyword>
<dbReference type="PROSITE" id="PS00107">
    <property type="entry name" value="PROTEIN_KINASE_ATP"/>
    <property type="match status" value="1"/>
</dbReference>
<feature type="region of interest" description="Disordered" evidence="15">
    <location>
        <begin position="404"/>
        <end position="463"/>
    </location>
</feature>
<feature type="compositionally biased region" description="Basic and acidic residues" evidence="15">
    <location>
        <begin position="1248"/>
        <end position="1267"/>
    </location>
</feature>
<proteinExistence type="inferred from homology"/>
<feature type="region of interest" description="Disordered" evidence="15">
    <location>
        <begin position="1208"/>
        <end position="1362"/>
    </location>
</feature>
<dbReference type="SMART" id="SM00220">
    <property type="entry name" value="S_TKc"/>
    <property type="match status" value="1"/>
</dbReference>
<comment type="cofactor">
    <cofactor evidence="1">
        <name>Mg(2+)</name>
        <dbReference type="ChEBI" id="CHEBI:18420"/>
    </cofactor>
</comment>
<feature type="coiled-coil region" evidence="14">
    <location>
        <begin position="351"/>
        <end position="388"/>
    </location>
</feature>
<gene>
    <name evidence="18 19" type="primary">LOC106176405</name>
</gene>
<dbReference type="RefSeq" id="XP_013414229.1">
    <property type="nucleotide sequence ID" value="XM_013558775.1"/>
</dbReference>
<dbReference type="KEGG" id="lak:106176405"/>
<feature type="binding site" evidence="13">
    <location>
        <position position="33"/>
    </location>
    <ligand>
        <name>ATP</name>
        <dbReference type="ChEBI" id="CHEBI:30616"/>
    </ligand>
</feature>
<evidence type="ECO:0000313" key="19">
    <source>
        <dbReference type="RefSeq" id="XP_013414230.1"/>
    </source>
</evidence>
<feature type="compositionally biased region" description="Basic and acidic residues" evidence="15">
    <location>
        <begin position="817"/>
        <end position="826"/>
    </location>
</feature>
<evidence type="ECO:0000256" key="12">
    <source>
        <dbReference type="ARBA" id="ARBA00048679"/>
    </source>
</evidence>
<dbReference type="InterPro" id="IPR000719">
    <property type="entry name" value="Prot_kinase_dom"/>
</dbReference>
<dbReference type="Proteomes" id="UP000085678">
    <property type="component" value="Unplaced"/>
</dbReference>
<feature type="compositionally biased region" description="Basic and acidic residues" evidence="15">
    <location>
        <begin position="1077"/>
        <end position="1112"/>
    </location>
</feature>
<dbReference type="GO" id="GO:0004674">
    <property type="term" value="F:protein serine/threonine kinase activity"/>
    <property type="evidence" value="ECO:0007669"/>
    <property type="project" value="UniProtKB-KW"/>
</dbReference>
<evidence type="ECO:0000256" key="10">
    <source>
        <dbReference type="ARBA" id="ARBA00022842"/>
    </source>
</evidence>
<protein>
    <recommendedName>
        <fullName evidence="3">non-specific serine/threonine protein kinase</fullName>
        <ecNumber evidence="3">2.7.11.1</ecNumber>
    </recommendedName>
</protein>
<keyword evidence="7 13" id="KW-0547">Nucleotide-binding</keyword>
<dbReference type="OrthoDB" id="248923at2759"/>
<dbReference type="GO" id="GO:0046872">
    <property type="term" value="F:metal ion binding"/>
    <property type="evidence" value="ECO:0007669"/>
    <property type="project" value="UniProtKB-KW"/>
</dbReference>
<feature type="region of interest" description="Disordered" evidence="15">
    <location>
        <begin position="300"/>
        <end position="349"/>
    </location>
</feature>
<evidence type="ECO:0000256" key="15">
    <source>
        <dbReference type="SAM" id="MobiDB-lite"/>
    </source>
</evidence>
<feature type="region of interest" description="Disordered" evidence="15">
    <location>
        <begin position="563"/>
        <end position="588"/>
    </location>
</feature>
<comment type="catalytic activity">
    <reaction evidence="11">
        <text>L-threonyl-[protein] + ATP = O-phospho-L-threonyl-[protein] + ADP + H(+)</text>
        <dbReference type="Rhea" id="RHEA:46608"/>
        <dbReference type="Rhea" id="RHEA-COMP:11060"/>
        <dbReference type="Rhea" id="RHEA-COMP:11605"/>
        <dbReference type="ChEBI" id="CHEBI:15378"/>
        <dbReference type="ChEBI" id="CHEBI:30013"/>
        <dbReference type="ChEBI" id="CHEBI:30616"/>
        <dbReference type="ChEBI" id="CHEBI:61977"/>
        <dbReference type="ChEBI" id="CHEBI:456216"/>
        <dbReference type="EC" id="2.7.11.1"/>
    </reaction>
</comment>
<feature type="compositionally biased region" description="Low complexity" evidence="15">
    <location>
        <begin position="1052"/>
        <end position="1061"/>
    </location>
</feature>
<feature type="region of interest" description="Disordered" evidence="15">
    <location>
        <begin position="667"/>
        <end position="715"/>
    </location>
</feature>
<dbReference type="FunFam" id="3.30.200.20:FF:000097">
    <property type="entry name" value="Probable serine/threonine-protein kinase nek1"/>
    <property type="match status" value="1"/>
</dbReference>
<feature type="compositionally biased region" description="Basic residues" evidence="15">
    <location>
        <begin position="1066"/>
        <end position="1076"/>
    </location>
</feature>
<feature type="region of interest" description="Disordered" evidence="15">
    <location>
        <begin position="780"/>
        <end position="852"/>
    </location>
</feature>
<feature type="region of interest" description="Disordered" evidence="15">
    <location>
        <begin position="612"/>
        <end position="638"/>
    </location>
</feature>
<dbReference type="RefSeq" id="XP_013414230.1">
    <property type="nucleotide sequence ID" value="XM_013558776.1"/>
</dbReference>
<evidence type="ECO:0000256" key="14">
    <source>
        <dbReference type="SAM" id="Coils"/>
    </source>
</evidence>
<keyword evidence="17" id="KW-1185">Reference proteome</keyword>
<feature type="compositionally biased region" description="Acidic residues" evidence="15">
    <location>
        <begin position="1316"/>
        <end position="1335"/>
    </location>
</feature>
<feature type="compositionally biased region" description="Pro residues" evidence="15">
    <location>
        <begin position="434"/>
        <end position="444"/>
    </location>
</feature>
<comment type="similarity">
    <text evidence="2">Belongs to the protein kinase superfamily. NEK Ser/Thr protein kinase family. NIMA subfamily.</text>
</comment>
<keyword evidence="4" id="KW-0723">Serine/threonine-protein kinase</keyword>
<dbReference type="InterPro" id="IPR017441">
    <property type="entry name" value="Protein_kinase_ATP_BS"/>
</dbReference>
<evidence type="ECO:0000256" key="13">
    <source>
        <dbReference type="PROSITE-ProRule" id="PRU10141"/>
    </source>
</evidence>
<name>A0A1S3JV23_LINAN</name>
<keyword evidence="5" id="KW-0808">Transferase</keyword>
<feature type="region of interest" description="Disordered" evidence="15">
    <location>
        <begin position="910"/>
        <end position="1125"/>
    </location>
</feature>
<dbReference type="PANTHER" id="PTHR44899">
    <property type="entry name" value="CAMK FAMILY PROTEIN KINASE"/>
    <property type="match status" value="1"/>
</dbReference>
<evidence type="ECO:0000256" key="3">
    <source>
        <dbReference type="ARBA" id="ARBA00012513"/>
    </source>
</evidence>
<evidence type="ECO:0000256" key="8">
    <source>
        <dbReference type="ARBA" id="ARBA00022777"/>
    </source>
</evidence>
<dbReference type="CDD" id="cd08218">
    <property type="entry name" value="STKc_Nek1"/>
    <property type="match status" value="1"/>
</dbReference>
<feature type="compositionally biased region" description="Acidic residues" evidence="15">
    <location>
        <begin position="1284"/>
        <end position="1297"/>
    </location>
</feature>
<feature type="compositionally biased region" description="Basic and acidic residues" evidence="15">
    <location>
        <begin position="329"/>
        <end position="342"/>
    </location>
</feature>
<organism evidence="17 19">
    <name type="scientific">Lingula anatina</name>
    <name type="common">Brachiopod</name>
    <name type="synonym">Lingula unguis</name>
    <dbReference type="NCBI Taxonomy" id="7574"/>
    <lineage>
        <taxon>Eukaryota</taxon>
        <taxon>Metazoa</taxon>
        <taxon>Spiralia</taxon>
        <taxon>Lophotrochozoa</taxon>
        <taxon>Brachiopoda</taxon>
        <taxon>Linguliformea</taxon>
        <taxon>Lingulata</taxon>
        <taxon>Lingulida</taxon>
        <taxon>Linguloidea</taxon>
        <taxon>Lingulidae</taxon>
        <taxon>Lingula</taxon>
    </lineage>
</organism>
<evidence type="ECO:0000259" key="16">
    <source>
        <dbReference type="PROSITE" id="PS50011"/>
    </source>
</evidence>
<accession>A0A1S3JV23</accession>
<dbReference type="EC" id="2.7.11.1" evidence="3"/>
<dbReference type="InterPro" id="IPR008271">
    <property type="entry name" value="Ser/Thr_kinase_AS"/>
</dbReference>
<feature type="compositionally biased region" description="Acidic residues" evidence="15">
    <location>
        <begin position="785"/>
        <end position="794"/>
    </location>
</feature>
<dbReference type="SUPFAM" id="SSF56112">
    <property type="entry name" value="Protein kinase-like (PK-like)"/>
    <property type="match status" value="1"/>
</dbReference>
<feature type="compositionally biased region" description="Basic and acidic residues" evidence="15">
    <location>
        <begin position="523"/>
        <end position="538"/>
    </location>
</feature>
<evidence type="ECO:0000256" key="11">
    <source>
        <dbReference type="ARBA" id="ARBA00047899"/>
    </source>
</evidence>
<feature type="compositionally biased region" description="Basic and acidic residues" evidence="15">
    <location>
        <begin position="795"/>
        <end position="810"/>
    </location>
</feature>
<dbReference type="Pfam" id="PF00069">
    <property type="entry name" value="Pkinase"/>
    <property type="match status" value="1"/>
</dbReference>
<feature type="compositionally biased region" description="Acidic residues" evidence="15">
    <location>
        <begin position="1208"/>
        <end position="1232"/>
    </location>
</feature>
<evidence type="ECO:0000256" key="5">
    <source>
        <dbReference type="ARBA" id="ARBA00022679"/>
    </source>
</evidence>
<dbReference type="PROSITE" id="PS50011">
    <property type="entry name" value="PROTEIN_KINASE_DOM"/>
    <property type="match status" value="1"/>
</dbReference>
<keyword evidence="14" id="KW-0175">Coiled coil</keyword>
<dbReference type="FunFam" id="1.10.510.10:FF:000172">
    <property type="entry name" value="serine/threonine-protein kinase Nek1 isoform X1"/>
    <property type="match status" value="1"/>
</dbReference>
<keyword evidence="6" id="KW-0479">Metal-binding</keyword>
<evidence type="ECO:0000313" key="18">
    <source>
        <dbReference type="RefSeq" id="XP_013414229.1"/>
    </source>
</evidence>
<comment type="catalytic activity">
    <reaction evidence="12">
        <text>L-seryl-[protein] + ATP = O-phospho-L-seryl-[protein] + ADP + H(+)</text>
        <dbReference type="Rhea" id="RHEA:17989"/>
        <dbReference type="Rhea" id="RHEA-COMP:9863"/>
        <dbReference type="Rhea" id="RHEA-COMP:11604"/>
        <dbReference type="ChEBI" id="CHEBI:15378"/>
        <dbReference type="ChEBI" id="CHEBI:29999"/>
        <dbReference type="ChEBI" id="CHEBI:30616"/>
        <dbReference type="ChEBI" id="CHEBI:83421"/>
        <dbReference type="ChEBI" id="CHEBI:456216"/>
        <dbReference type="EC" id="2.7.11.1"/>
    </reaction>
</comment>
<dbReference type="GeneID" id="106176405"/>
<dbReference type="PROSITE" id="PS00108">
    <property type="entry name" value="PROTEIN_KINASE_ST"/>
    <property type="match status" value="1"/>
</dbReference>
<sequence length="1433" mass="160012">MEKYVKLKKIGEGSFGKAYLVKAKANGKQYVIKEINMAKMSRKERDEAKKETALLAQMQHPNIVTYKESFEETGSLYIVMDYCDGGDLYGRISAQRGALLPEEQVLDWFVQICLSIKHIHDRKILHRDIKTQNIFLTKAGIVKLGDFGIAKVLNSTVELARTCIGTPYYLSPEICENKPYNNKSDIWSLGCVLYELTTLKHAFEAGNMKNLVLKIIRGSYPPVPPRYSYELRNLLAQLFKRNPRDRPSVTTILKKPFIQKRIQKFLSETMLQEEFSHTVMHGQRMLKQLPPPGQAKRAVSAPVARKPPVAGGAPARYDPAAAYAPAARRSKENRRSAEEKKKPNPVGMVPAAAANNANVLAQKRKELMEKEQKRREAAKKQEQMYARQHRELIEKQRMDRIKKAREAGWKNMVNSLGSENAEDKKKGDDAPSEAPAPAPAPAPAVAPAQAWGPAVGPKAAVDRGNYEGYNAYLEKLKKDREERAKGQMKPDQGAVPGRPMEGWPDRDAVKREFNKAAGAAQRGEADRALGAEAAEKAKQVSEFLQRKKEAAYYKNRGQAMLFGREPDVPAPAPHGEKRPISAVEGARNQDESEYLARLRQIRLQNFNERKMIKQKIQEGQKPRIPGDPRYDPEARKQKIEALKAQADARAKKLKEELEMKRRAAFEREKKQWDNHLAAKGIGAPNARQEADDRPIKPSRPLPKPAYDPSQIKPAQPIGLTGVMKAIGAEAPKVEPSQPQAPPIGMTNVMKAIGAAVPHREPSRPQATPIGMTNVLRAIGANVEDAPAEESVPVDDDVRGSQQEQKKEILRKLNQNPPDEKEKDRPKWGAPATDQPMFAEQKERPQWGQGDAAKLRDMALQETASNMDATSAQDLVFKAADAGRKQWGGPAGTAINVLNKAAIVSQTMTIQGSDYPDDARAGRSPMKSPKASIPKGAIGETIVIPKQPPQVVGEQGENKPLTPKKETPIEEEQKSPRKTEPKSPRQQEPKSPRQPEVTPSEPVAGDVEIELTLEKVSPVKLKSPDKQKTSPGKLTVEGDDEVRKSTSKKSSKSGKSSPRPGSAPDKKSRKERTRSRPKSAEPKAKSPRPKSAEKTSPEKPSGEKDQGKKKLFDQVELDEEEEATMREMYEQQLLDNKEEEEDTDFKMASAGVIIGLATGHFDIPEAGLLRTCSMPDLSKLFRTNLMENPFFYEQEPLTASMQVMVGTEEEDIEEVDLDDEEENVDDDDVELEDDMKSPEALNLEEEEELRSMRESLARILRGEKEPKKQSPKKKASPRKAKAETDSTEDDVETIDTNEDGATGDIVGTIDPVREAWESDDDDDEDENSENDIDDADAEGKEHKVKHKHTEEEEEEEEDIFSRLEESRIQLEEELGCDTFLKAYQTVQAIHEDEDENIEDGQKIVTTILGHSKEHLYPKILQLVMADGAFVEDND</sequence>
<feature type="compositionally biased region" description="Basic and acidic residues" evidence="15">
    <location>
        <begin position="503"/>
        <end position="514"/>
    </location>
</feature>
<keyword evidence="9 13" id="KW-0067">ATP-binding</keyword>
<evidence type="ECO:0000256" key="1">
    <source>
        <dbReference type="ARBA" id="ARBA00001946"/>
    </source>
</evidence>
<dbReference type="InterPro" id="IPR011009">
    <property type="entry name" value="Kinase-like_dom_sf"/>
</dbReference>
<dbReference type="GO" id="GO:0005524">
    <property type="term" value="F:ATP binding"/>
    <property type="evidence" value="ECO:0007669"/>
    <property type="project" value="UniProtKB-UniRule"/>
</dbReference>
<feature type="compositionally biased region" description="Basic and acidic residues" evidence="15">
    <location>
        <begin position="962"/>
        <end position="992"/>
    </location>
</feature>
<dbReference type="PANTHER" id="PTHR44899:SF5">
    <property type="entry name" value="PROTEIN KINASE DOMAIN-CONTAINING PROTEIN"/>
    <property type="match status" value="1"/>
</dbReference>
<dbReference type="InterPro" id="IPR051131">
    <property type="entry name" value="NEK_Ser/Thr_kinase_NIMA"/>
</dbReference>
<feature type="region of interest" description="Disordered" evidence="15">
    <location>
        <begin position="478"/>
        <end position="538"/>
    </location>
</feature>
<dbReference type="Gene3D" id="3.30.200.20">
    <property type="entry name" value="Phosphorylase Kinase, domain 1"/>
    <property type="match status" value="1"/>
</dbReference>
<keyword evidence="8 18" id="KW-0418">Kinase</keyword>
<feature type="domain" description="Protein kinase" evidence="16">
    <location>
        <begin position="4"/>
        <end position="258"/>
    </location>
</feature>
<feature type="compositionally biased region" description="Low complexity" evidence="15">
    <location>
        <begin position="310"/>
        <end position="327"/>
    </location>
</feature>
<evidence type="ECO:0000256" key="2">
    <source>
        <dbReference type="ARBA" id="ARBA00010886"/>
    </source>
</evidence>
<feature type="compositionally biased region" description="Basic residues" evidence="15">
    <location>
        <begin position="1268"/>
        <end position="1278"/>
    </location>
</feature>
<evidence type="ECO:0000256" key="4">
    <source>
        <dbReference type="ARBA" id="ARBA00022527"/>
    </source>
</evidence>
<evidence type="ECO:0000313" key="17">
    <source>
        <dbReference type="Proteomes" id="UP000085678"/>
    </source>
</evidence>